<evidence type="ECO:0000256" key="1">
    <source>
        <dbReference type="SAM" id="SignalP"/>
    </source>
</evidence>
<name>A0A1I8B7P8_MELHA</name>
<dbReference type="PANTHER" id="PTHR37431">
    <property type="entry name" value="PROTEIN CBG06927"/>
    <property type="match status" value="1"/>
</dbReference>
<feature type="chain" id="PRO_5009315539" evidence="1">
    <location>
        <begin position="26"/>
        <end position="214"/>
    </location>
</feature>
<dbReference type="Proteomes" id="UP000095281">
    <property type="component" value="Unplaced"/>
</dbReference>
<feature type="signal peptide" evidence="1">
    <location>
        <begin position="1"/>
        <end position="25"/>
    </location>
</feature>
<dbReference type="InterPro" id="IPR002542">
    <property type="entry name" value="T20D4.11-like_dom"/>
</dbReference>
<dbReference type="WBParaSite" id="MhA1_Contig1605.frz3.gene1">
    <property type="protein sequence ID" value="MhA1_Contig1605.frz3.gene1"/>
    <property type="gene ID" value="MhA1_Contig1605.frz3.gene1"/>
</dbReference>
<dbReference type="PANTHER" id="PTHR37431:SF6">
    <property type="entry name" value="PROTEIN CBG06927"/>
    <property type="match status" value="1"/>
</dbReference>
<proteinExistence type="predicted"/>
<sequence>MSVKTSLFILKYLFLLFLFLTKINSLKEQHSNCDTKNEKEATRCLEPMLTFANAVQERQNLEENEEGKQKRHFSLPEGPQECTSSLECESLSVRAVEASYGYMCGIGNQQFKEHADCFSRVENRAEYIHCRSVAAQEMDKATNKKYENNEEKFNDKNQQRQLCFTMNNYLECCKPLVEKSCGNKAWALVAKITRDSLRVSLPECVLSSLENGEI</sequence>
<accession>A0A1I8B7P8</accession>
<keyword evidence="3" id="KW-1185">Reference proteome</keyword>
<dbReference type="Pfam" id="PF01579">
    <property type="entry name" value="DUF19"/>
    <property type="match status" value="1"/>
</dbReference>
<feature type="domain" description="T20D4.11-like" evidence="2">
    <location>
        <begin position="33"/>
        <end position="191"/>
    </location>
</feature>
<dbReference type="AlphaFoldDB" id="A0A1I8B7P8"/>
<organism evidence="3 4">
    <name type="scientific">Meloidogyne hapla</name>
    <name type="common">Root-knot nematode worm</name>
    <dbReference type="NCBI Taxonomy" id="6305"/>
    <lineage>
        <taxon>Eukaryota</taxon>
        <taxon>Metazoa</taxon>
        <taxon>Ecdysozoa</taxon>
        <taxon>Nematoda</taxon>
        <taxon>Chromadorea</taxon>
        <taxon>Rhabditida</taxon>
        <taxon>Tylenchina</taxon>
        <taxon>Tylenchomorpha</taxon>
        <taxon>Tylenchoidea</taxon>
        <taxon>Meloidogynidae</taxon>
        <taxon>Meloidogyninae</taxon>
        <taxon>Meloidogyne</taxon>
    </lineage>
</organism>
<keyword evidence="1" id="KW-0732">Signal</keyword>
<evidence type="ECO:0000313" key="4">
    <source>
        <dbReference type="WBParaSite" id="MhA1_Contig1605.frz3.gene1"/>
    </source>
</evidence>
<reference evidence="4" key="1">
    <citation type="submission" date="2016-11" db="UniProtKB">
        <authorList>
            <consortium name="WormBaseParasite"/>
        </authorList>
    </citation>
    <scope>IDENTIFICATION</scope>
</reference>
<evidence type="ECO:0000313" key="3">
    <source>
        <dbReference type="Proteomes" id="UP000095281"/>
    </source>
</evidence>
<evidence type="ECO:0000259" key="2">
    <source>
        <dbReference type="Pfam" id="PF01579"/>
    </source>
</evidence>
<protein>
    <submittedName>
        <fullName evidence="4">DUF19 domain-containing protein</fullName>
    </submittedName>
</protein>